<evidence type="ECO:0000313" key="4">
    <source>
        <dbReference type="RefSeq" id="XP_008288341.1"/>
    </source>
</evidence>
<gene>
    <name evidence="4" type="primary">miip</name>
</gene>
<dbReference type="GeneTree" id="ENSGT00940000180604"/>
<proteinExistence type="predicted"/>
<dbReference type="CTD" id="60672"/>
<dbReference type="PANTHER" id="PTHR34831:SF1">
    <property type="entry name" value="MIGRATION AND INVASION-INHIBITORY PROTEIN"/>
    <property type="match status" value="1"/>
</dbReference>
<reference evidence="2" key="1">
    <citation type="submission" date="2023-09" db="UniProtKB">
        <authorList>
            <consortium name="Ensembl"/>
        </authorList>
    </citation>
    <scope>IDENTIFICATION</scope>
</reference>
<feature type="compositionally biased region" description="Low complexity" evidence="1">
    <location>
        <begin position="45"/>
        <end position="65"/>
    </location>
</feature>
<feature type="compositionally biased region" description="Polar residues" evidence="1">
    <location>
        <begin position="77"/>
        <end position="92"/>
    </location>
</feature>
<dbReference type="GO" id="GO:0030336">
    <property type="term" value="P:negative regulation of cell migration"/>
    <property type="evidence" value="ECO:0007669"/>
    <property type="project" value="InterPro"/>
</dbReference>
<organism evidence="2">
    <name type="scientific">Stegastes partitus</name>
    <name type="common">bicolor damselfish</name>
    <dbReference type="NCBI Taxonomy" id="144197"/>
    <lineage>
        <taxon>Eukaryota</taxon>
        <taxon>Metazoa</taxon>
        <taxon>Chordata</taxon>
        <taxon>Craniata</taxon>
        <taxon>Vertebrata</taxon>
        <taxon>Euteleostomi</taxon>
        <taxon>Actinopterygii</taxon>
        <taxon>Neopterygii</taxon>
        <taxon>Teleostei</taxon>
        <taxon>Neoteleostei</taxon>
        <taxon>Acanthomorphata</taxon>
        <taxon>Ovalentaria</taxon>
        <taxon>Pomacentridae</taxon>
        <taxon>Stegastes</taxon>
    </lineage>
</organism>
<dbReference type="Proteomes" id="UP000694891">
    <property type="component" value="Unplaced"/>
</dbReference>
<feature type="compositionally biased region" description="Basic and acidic residues" evidence="1">
    <location>
        <begin position="117"/>
        <end position="127"/>
    </location>
</feature>
<name>A0A3B4ZTN0_9TELE</name>
<dbReference type="GO" id="GO:0010972">
    <property type="term" value="P:negative regulation of G2/M transition of mitotic cell cycle"/>
    <property type="evidence" value="ECO:0007669"/>
    <property type="project" value="InterPro"/>
</dbReference>
<dbReference type="GeneID" id="103363376"/>
<sequence>MSTDPLDALRERNQNLLTQLRRQRHELELRSGRAESRKREREAEATGGEPAAEAGGGRRSAAAARSRPSVRFADICETQTDIQQTAAPPTSNHGGGTAERTSDLLTGSQRRPPVDGSRLRDMEKEAQSRATLPSDDHDDVPASSRHHVQPLLGYDWIAGVLDAEDSLVERSDEFFNDLHMFRSLNKDECVHSGQTEFSEENRPVPPLLTDEADPEAHVDTHQCTFSYRINSRLFPVLLHSQECCPVCRKHKSCHPHTAAEPALIRY</sequence>
<feature type="region of interest" description="Disordered" evidence="1">
    <location>
        <begin position="18"/>
        <end position="144"/>
    </location>
</feature>
<feature type="compositionally biased region" description="Basic and acidic residues" evidence="1">
    <location>
        <begin position="25"/>
        <end position="44"/>
    </location>
</feature>
<evidence type="ECO:0000313" key="2">
    <source>
        <dbReference type="Ensembl" id="ENSSPAP00000009539.1"/>
    </source>
</evidence>
<evidence type="ECO:0000313" key="3">
    <source>
        <dbReference type="Proteomes" id="UP000694891"/>
    </source>
</evidence>
<dbReference type="InterPro" id="IPR031466">
    <property type="entry name" value="MIIP"/>
</dbReference>
<dbReference type="Ensembl" id="ENSSPAT00000009708.1">
    <property type="protein sequence ID" value="ENSSPAP00000009539.1"/>
    <property type="gene ID" value="ENSSPAG00000007271.1"/>
</dbReference>
<dbReference type="Pfam" id="PF15734">
    <property type="entry name" value="MIIP"/>
    <property type="match status" value="1"/>
</dbReference>
<accession>A0A3B4ZTN0</accession>
<reference evidence="4" key="2">
    <citation type="submission" date="2025-04" db="UniProtKB">
        <authorList>
            <consortium name="RefSeq"/>
        </authorList>
    </citation>
    <scope>IDENTIFICATION</scope>
</reference>
<dbReference type="OrthoDB" id="10002384at2759"/>
<dbReference type="RefSeq" id="XP_008288341.1">
    <property type="nucleotide sequence ID" value="XM_008290119.1"/>
</dbReference>
<protein>
    <submittedName>
        <fullName evidence="2 4">Migration and invasion-inhibitory protein</fullName>
    </submittedName>
</protein>
<dbReference type="AlphaFoldDB" id="A0A3B4ZTN0"/>
<keyword evidence="3" id="KW-1185">Reference proteome</keyword>
<dbReference type="PANTHER" id="PTHR34831">
    <property type="entry name" value="MIGRATION AND INVASION-INHIBITORY PROTEIN"/>
    <property type="match status" value="1"/>
</dbReference>
<evidence type="ECO:0000256" key="1">
    <source>
        <dbReference type="SAM" id="MobiDB-lite"/>
    </source>
</evidence>